<organism evidence="1 2">
    <name type="scientific">Rufibacter quisquiliarum</name>
    <dbReference type="NCBI Taxonomy" id="1549639"/>
    <lineage>
        <taxon>Bacteria</taxon>
        <taxon>Pseudomonadati</taxon>
        <taxon>Bacteroidota</taxon>
        <taxon>Cytophagia</taxon>
        <taxon>Cytophagales</taxon>
        <taxon>Hymenobacteraceae</taxon>
        <taxon>Rufibacter</taxon>
    </lineage>
</organism>
<comment type="caution">
    <text evidence="1">The sequence shown here is derived from an EMBL/GenBank/DDBJ whole genome shotgun (WGS) entry which is preliminary data.</text>
</comment>
<dbReference type="Gene3D" id="3.30.530.20">
    <property type="match status" value="1"/>
</dbReference>
<name>A0A839GIG9_9BACT</name>
<keyword evidence="2" id="KW-1185">Reference proteome</keyword>
<accession>A0A839GIG9</accession>
<dbReference type="Proteomes" id="UP000563094">
    <property type="component" value="Unassembled WGS sequence"/>
</dbReference>
<dbReference type="AlphaFoldDB" id="A0A839GIG9"/>
<dbReference type="SUPFAM" id="SSF55961">
    <property type="entry name" value="Bet v1-like"/>
    <property type="match status" value="1"/>
</dbReference>
<evidence type="ECO:0000313" key="1">
    <source>
        <dbReference type="EMBL" id="MBA9079434.1"/>
    </source>
</evidence>
<protein>
    <recommendedName>
        <fullName evidence="3">Polyketide cyclase</fullName>
    </recommendedName>
</protein>
<dbReference type="RefSeq" id="WP_206598668.1">
    <property type="nucleotide sequence ID" value="NZ_JACJIQ010000022.1"/>
</dbReference>
<reference evidence="1 2" key="1">
    <citation type="submission" date="2020-08" db="EMBL/GenBank/DDBJ databases">
        <title>Genomic Encyclopedia of Type Strains, Phase IV (KMG-IV): sequencing the most valuable type-strain genomes for metagenomic binning, comparative biology and taxonomic classification.</title>
        <authorList>
            <person name="Goeker M."/>
        </authorList>
    </citation>
    <scope>NUCLEOTIDE SEQUENCE [LARGE SCALE GENOMIC DNA]</scope>
    <source>
        <strain evidence="1 2">DSM 29854</strain>
    </source>
</reference>
<dbReference type="InterPro" id="IPR023393">
    <property type="entry name" value="START-like_dom_sf"/>
</dbReference>
<dbReference type="EMBL" id="JACJIQ010000022">
    <property type="protein sequence ID" value="MBA9079434.1"/>
    <property type="molecule type" value="Genomic_DNA"/>
</dbReference>
<sequence>MKKILLGVAAFVVLPLVVALFVQNDFKVERQIVINKPQPEVFAYLKHLKNQENFSKWVMADPNMKKAFRGTDGTVGFVYAWNGNDQAGEGEQEIKHLDGQNIDIEVRFKRPMESMAQAPFHTQALSDNQTKVTWGMQGSSPYPFNLMNLFTDKMLGGDLEASLTNLKGILEKETISKK</sequence>
<proteinExistence type="predicted"/>
<gene>
    <name evidence="1" type="ORF">FHS90_004170</name>
</gene>
<evidence type="ECO:0000313" key="2">
    <source>
        <dbReference type="Proteomes" id="UP000563094"/>
    </source>
</evidence>
<dbReference type="CDD" id="cd07818">
    <property type="entry name" value="SRPBCC_1"/>
    <property type="match status" value="1"/>
</dbReference>
<evidence type="ECO:0008006" key="3">
    <source>
        <dbReference type="Google" id="ProtNLM"/>
    </source>
</evidence>